<dbReference type="RefSeq" id="WP_110170878.1">
    <property type="nucleotide sequence ID" value="NZ_CP015136.1"/>
</dbReference>
<dbReference type="KEGG" id="abac:LuPra_02312"/>
<accession>A0A143PKR9</accession>
<dbReference type="AlphaFoldDB" id="A0A143PKR9"/>
<protein>
    <submittedName>
        <fullName evidence="2">Uncharacterized protein</fullName>
    </submittedName>
</protein>
<sequence length="146" mass="15805" precursor="true">MLRYVTLVTCLSTTAVLAAQGVKETVRLTVTSAEAASPLVITAGPVIERANVFVGAFIGEPTGPPDPSYRRYRLSFDVQGMDAIKYEAYVVLYAKGELDDGGYVYLPGPGAPEYRRNISTIMRDGHDGAWHRAEAAWARALNATLP</sequence>
<feature type="signal peptide" evidence="1">
    <location>
        <begin position="1"/>
        <end position="18"/>
    </location>
</feature>
<dbReference type="EMBL" id="CP015136">
    <property type="protein sequence ID" value="AMY09101.1"/>
    <property type="molecule type" value="Genomic_DNA"/>
</dbReference>
<name>A0A143PKR9_LUTPR</name>
<keyword evidence="1" id="KW-0732">Signal</keyword>
<gene>
    <name evidence="2" type="ORF">LuPra_02312</name>
</gene>
<reference evidence="3" key="2">
    <citation type="submission" date="2016-04" db="EMBL/GenBank/DDBJ databases">
        <title>First Complete Genome Sequence of a Subdivision 6 Acidobacterium.</title>
        <authorList>
            <person name="Huang S."/>
            <person name="Vieira S."/>
            <person name="Bunk B."/>
            <person name="Riedel T."/>
            <person name="Sproeer C."/>
            <person name="Overmann J."/>
        </authorList>
    </citation>
    <scope>NUCLEOTIDE SEQUENCE [LARGE SCALE GENOMIC DNA]</scope>
    <source>
        <strain evidence="3">DSM 100886 HEG_-6_39</strain>
    </source>
</reference>
<feature type="chain" id="PRO_5007511561" evidence="1">
    <location>
        <begin position="19"/>
        <end position="146"/>
    </location>
</feature>
<proteinExistence type="predicted"/>
<keyword evidence="3" id="KW-1185">Reference proteome</keyword>
<evidence type="ECO:0000313" key="2">
    <source>
        <dbReference type="EMBL" id="AMY09101.1"/>
    </source>
</evidence>
<organism evidence="2 3">
    <name type="scientific">Luteitalea pratensis</name>
    <dbReference type="NCBI Taxonomy" id="1855912"/>
    <lineage>
        <taxon>Bacteria</taxon>
        <taxon>Pseudomonadati</taxon>
        <taxon>Acidobacteriota</taxon>
        <taxon>Vicinamibacteria</taxon>
        <taxon>Vicinamibacterales</taxon>
        <taxon>Vicinamibacteraceae</taxon>
        <taxon>Luteitalea</taxon>
    </lineage>
</organism>
<reference evidence="2 3" key="1">
    <citation type="journal article" date="2016" name="Genome Announc.">
        <title>First Complete Genome Sequence of a Subdivision 6 Acidobacterium Strain.</title>
        <authorList>
            <person name="Huang S."/>
            <person name="Vieira S."/>
            <person name="Bunk B."/>
            <person name="Riedel T."/>
            <person name="Sproer C."/>
            <person name="Overmann J."/>
        </authorList>
    </citation>
    <scope>NUCLEOTIDE SEQUENCE [LARGE SCALE GENOMIC DNA]</scope>
    <source>
        <strain evidence="3">DSM 100886 HEG_-6_39</strain>
    </source>
</reference>
<evidence type="ECO:0000256" key="1">
    <source>
        <dbReference type="SAM" id="SignalP"/>
    </source>
</evidence>
<dbReference type="Proteomes" id="UP000076079">
    <property type="component" value="Chromosome"/>
</dbReference>
<evidence type="ECO:0000313" key="3">
    <source>
        <dbReference type="Proteomes" id="UP000076079"/>
    </source>
</evidence>